<dbReference type="OrthoDB" id="5505665at2"/>
<organism evidence="1 2">
    <name type="scientific">Syntrophus gentianae</name>
    <dbReference type="NCBI Taxonomy" id="43775"/>
    <lineage>
        <taxon>Bacteria</taxon>
        <taxon>Pseudomonadati</taxon>
        <taxon>Thermodesulfobacteriota</taxon>
        <taxon>Syntrophia</taxon>
        <taxon>Syntrophales</taxon>
        <taxon>Syntrophaceae</taxon>
        <taxon>Syntrophus</taxon>
    </lineage>
</organism>
<accession>A0A1H7VK60</accession>
<keyword evidence="2" id="KW-1185">Reference proteome</keyword>
<evidence type="ECO:0000313" key="2">
    <source>
        <dbReference type="Proteomes" id="UP000198744"/>
    </source>
</evidence>
<dbReference type="RefSeq" id="WP_093882379.1">
    <property type="nucleotide sequence ID" value="NZ_FOBS01000004.1"/>
</dbReference>
<reference evidence="1 2" key="1">
    <citation type="submission" date="2016-10" db="EMBL/GenBank/DDBJ databases">
        <authorList>
            <person name="de Groot N.N."/>
        </authorList>
    </citation>
    <scope>NUCLEOTIDE SEQUENCE [LARGE SCALE GENOMIC DNA]</scope>
    <source>
        <strain evidence="1 2">DSM 8423</strain>
    </source>
</reference>
<name>A0A1H7VK60_9BACT</name>
<dbReference type="Proteomes" id="UP000198744">
    <property type="component" value="Unassembled WGS sequence"/>
</dbReference>
<sequence length="173" mass="18277">MGNLVCRVELDKKKGIVLTVENSEGKITQTVVMDGTKITTTVKGANETSTITQQQDGIQIDCKAFTLNAETIKCVSTKETLHESGQDFNINGKSNVNVSATSNAKYTAMNSTMESTSETKVSGMTLKFSGTASAELKSPSITVDATGMMDLKSSGIANLKGSIVNIKDIVNIG</sequence>
<dbReference type="EMBL" id="FOBS01000004">
    <property type="protein sequence ID" value="SEM09424.1"/>
    <property type="molecule type" value="Genomic_DNA"/>
</dbReference>
<protein>
    <submittedName>
        <fullName evidence="1">Uncharacterized protein</fullName>
    </submittedName>
</protein>
<proteinExistence type="predicted"/>
<evidence type="ECO:0000313" key="1">
    <source>
        <dbReference type="EMBL" id="SEM09424.1"/>
    </source>
</evidence>
<gene>
    <name evidence="1" type="ORF">SAMN04489760_10421</name>
</gene>
<dbReference type="STRING" id="43775.SAMN04489760_10421"/>
<dbReference type="AlphaFoldDB" id="A0A1H7VK60"/>